<dbReference type="Gene3D" id="1.10.530.10">
    <property type="match status" value="1"/>
</dbReference>
<dbReference type="EMBL" id="CADCWC010000304">
    <property type="protein sequence ID" value="CAA9542981.1"/>
    <property type="molecule type" value="Genomic_DNA"/>
</dbReference>
<sequence length="227" mass="25705">MKPARGCDATGRRTVTARTGVCGPYGEETRIDMSRTSTLTTCCIATLALTGVGDADAHPNGEPPGTSCRGHHSARYCETRALRRQIPRTRVKAVRHARTLLRDDPRAARLHWRLGALRREARFWRNLHRRLARLADTPWSARIVRWEAFMCIHRHEGPWTARTGNGYYGGLQMDLSFQRAYGRDFLRRWGTADRWPPAAQVVVADRAYRAGRGFTPWPNTARACGLL</sequence>
<dbReference type="InterPro" id="IPR010618">
    <property type="entry name" value="RPF"/>
</dbReference>
<gene>
    <name evidence="4" type="ORF">AVDCRST_MAG79-2025</name>
</gene>
<accession>A0A6J4U853</accession>
<keyword evidence="2" id="KW-0378">Hydrolase</keyword>
<feature type="domain" description="Resuscitation-promoting factor core lysozyme-like" evidence="3">
    <location>
        <begin position="157"/>
        <end position="219"/>
    </location>
</feature>
<comment type="similarity">
    <text evidence="1">Belongs to the transglycosylase family. Rpf subfamily.</text>
</comment>
<protein>
    <recommendedName>
        <fullName evidence="3">Resuscitation-promoting factor core lysozyme-like domain-containing protein</fullName>
    </recommendedName>
</protein>
<name>A0A6J4U853_9ACTN</name>
<dbReference type="SUPFAM" id="SSF53955">
    <property type="entry name" value="Lysozyme-like"/>
    <property type="match status" value="1"/>
</dbReference>
<organism evidence="4">
    <name type="scientific">uncultured Thermoleophilia bacterium</name>
    <dbReference type="NCBI Taxonomy" id="1497501"/>
    <lineage>
        <taxon>Bacteria</taxon>
        <taxon>Bacillati</taxon>
        <taxon>Actinomycetota</taxon>
        <taxon>Thermoleophilia</taxon>
        <taxon>environmental samples</taxon>
    </lineage>
</organism>
<dbReference type="InterPro" id="IPR023346">
    <property type="entry name" value="Lysozyme-like_dom_sf"/>
</dbReference>
<evidence type="ECO:0000256" key="1">
    <source>
        <dbReference type="ARBA" id="ARBA00010830"/>
    </source>
</evidence>
<dbReference type="GO" id="GO:0016787">
    <property type="term" value="F:hydrolase activity"/>
    <property type="evidence" value="ECO:0007669"/>
    <property type="project" value="UniProtKB-KW"/>
</dbReference>
<reference evidence="4" key="1">
    <citation type="submission" date="2020-02" db="EMBL/GenBank/DDBJ databases">
        <authorList>
            <person name="Meier V. D."/>
        </authorList>
    </citation>
    <scope>NUCLEOTIDE SEQUENCE</scope>
    <source>
        <strain evidence="4">AVDCRST_MAG79</strain>
    </source>
</reference>
<evidence type="ECO:0000259" key="3">
    <source>
        <dbReference type="Pfam" id="PF06737"/>
    </source>
</evidence>
<dbReference type="Pfam" id="PF06737">
    <property type="entry name" value="Transglycosylas"/>
    <property type="match status" value="1"/>
</dbReference>
<proteinExistence type="inferred from homology"/>
<dbReference type="AlphaFoldDB" id="A0A6J4U853"/>
<evidence type="ECO:0000313" key="4">
    <source>
        <dbReference type="EMBL" id="CAA9542981.1"/>
    </source>
</evidence>
<evidence type="ECO:0000256" key="2">
    <source>
        <dbReference type="ARBA" id="ARBA00022801"/>
    </source>
</evidence>